<dbReference type="Proteomes" id="UP000807504">
    <property type="component" value="Unassembled WGS sequence"/>
</dbReference>
<gene>
    <name evidence="1" type="ORF">HNY73_011560</name>
</gene>
<comment type="caution">
    <text evidence="1">The sequence shown here is derived from an EMBL/GenBank/DDBJ whole genome shotgun (WGS) entry which is preliminary data.</text>
</comment>
<sequence length="137" mass="15939">MWCWNFACSGGVGNECMLWCWDFKCRGGVSNECMLWCWDFECRGGVGNECMWCWDFECRGRVDEAYWNYEESGGGSGLCVYGGENSGIVVEWVSVSVLLKIRVLWRCGYHCLTFNHVNEACHNMLDRLEWMQYMTKA</sequence>
<reference evidence="1" key="2">
    <citation type="submission" date="2020-06" db="EMBL/GenBank/DDBJ databases">
        <authorList>
            <person name="Sheffer M."/>
        </authorList>
    </citation>
    <scope>NUCLEOTIDE SEQUENCE</scope>
</reference>
<evidence type="ECO:0000313" key="1">
    <source>
        <dbReference type="EMBL" id="KAF8784211.1"/>
    </source>
</evidence>
<proteinExistence type="predicted"/>
<keyword evidence="2" id="KW-1185">Reference proteome</keyword>
<name>A0A8T0F063_ARGBR</name>
<reference evidence="1" key="1">
    <citation type="journal article" date="2020" name="bioRxiv">
        <title>Chromosome-level reference genome of the European wasp spider Argiope bruennichi: a resource for studies on range expansion and evolutionary adaptation.</title>
        <authorList>
            <person name="Sheffer M.M."/>
            <person name="Hoppe A."/>
            <person name="Krehenwinkel H."/>
            <person name="Uhl G."/>
            <person name="Kuss A.W."/>
            <person name="Jensen L."/>
            <person name="Jensen C."/>
            <person name="Gillespie R.G."/>
            <person name="Hoff K.J."/>
            <person name="Prost S."/>
        </authorList>
    </citation>
    <scope>NUCLEOTIDE SEQUENCE</scope>
</reference>
<accession>A0A8T0F063</accession>
<evidence type="ECO:0000313" key="2">
    <source>
        <dbReference type="Proteomes" id="UP000807504"/>
    </source>
</evidence>
<protein>
    <submittedName>
        <fullName evidence="1">Uncharacterized protein</fullName>
    </submittedName>
</protein>
<dbReference type="AlphaFoldDB" id="A0A8T0F063"/>
<organism evidence="1 2">
    <name type="scientific">Argiope bruennichi</name>
    <name type="common">Wasp spider</name>
    <name type="synonym">Aranea bruennichi</name>
    <dbReference type="NCBI Taxonomy" id="94029"/>
    <lineage>
        <taxon>Eukaryota</taxon>
        <taxon>Metazoa</taxon>
        <taxon>Ecdysozoa</taxon>
        <taxon>Arthropoda</taxon>
        <taxon>Chelicerata</taxon>
        <taxon>Arachnida</taxon>
        <taxon>Araneae</taxon>
        <taxon>Araneomorphae</taxon>
        <taxon>Entelegynae</taxon>
        <taxon>Araneoidea</taxon>
        <taxon>Araneidae</taxon>
        <taxon>Argiope</taxon>
    </lineage>
</organism>
<dbReference type="EMBL" id="JABXBU010000124">
    <property type="protein sequence ID" value="KAF8784211.1"/>
    <property type="molecule type" value="Genomic_DNA"/>
</dbReference>